<keyword evidence="2" id="KW-0614">Plasmid</keyword>
<reference evidence="3" key="1">
    <citation type="submission" date="2020-07" db="EMBL/GenBank/DDBJ databases">
        <title>A comparison of fourteen fully characterised mammalian-associated Campylobacter fetus isolates suggests a mechanism by which bovine-adapted biotypes have evolved high genomic plasticity.</title>
        <authorList>
            <person name="Nadin-Davis S.A."/>
            <person name="Chmara J.T."/>
            <person name="Carillo C."/>
            <person name="Amoako K."/>
            <person name="Goji N."/>
            <person name="Duceppe M.-O."/>
            <person name="Devenish J."/>
        </authorList>
    </citation>
    <scope>NUCLEOTIDE SEQUENCE [LARGE SCALE GENOMIC DNA]</scope>
    <source>
        <strain evidence="3">CFViADRI1362</strain>
        <plasmid evidence="3">pcfviadri1362_p3</plasmid>
    </source>
</reference>
<feature type="transmembrane region" description="Helical" evidence="1">
    <location>
        <begin position="12"/>
        <end position="31"/>
    </location>
</feature>
<gene>
    <name evidence="2" type="ORF">GZ989_011500</name>
</gene>
<keyword evidence="1" id="KW-0812">Transmembrane</keyword>
<evidence type="ECO:0000313" key="3">
    <source>
        <dbReference type="Proteomes" id="UP000514628"/>
    </source>
</evidence>
<dbReference type="AlphaFoldDB" id="A0A974MRX4"/>
<protein>
    <submittedName>
        <fullName evidence="2">Uncharacterized protein</fullName>
    </submittedName>
</protein>
<proteinExistence type="predicted"/>
<dbReference type="RefSeq" id="WP_065842623.1">
    <property type="nucleotide sequence ID" value="NZ_CP059435.1"/>
</dbReference>
<name>A0A974MRX4_CAMFE</name>
<dbReference type="Proteomes" id="UP000514628">
    <property type="component" value="Plasmid pCFViADRI1362_P3"/>
</dbReference>
<evidence type="ECO:0000313" key="2">
    <source>
        <dbReference type="EMBL" id="QMS59940.1"/>
    </source>
</evidence>
<dbReference type="EMBL" id="CP059435">
    <property type="protein sequence ID" value="QMS59940.1"/>
    <property type="molecule type" value="Genomic_DNA"/>
</dbReference>
<sequence>METINELKSELRLFKIVIIAIFGICLFYLTFHSDQGIFDKVCFLSFFGYLQYHFIMGYFETKRAIKIYMEQRQ</sequence>
<accession>A0A974MRX4</accession>
<keyword evidence="1" id="KW-0472">Membrane</keyword>
<geneLocation type="plasmid" evidence="3">
    <name>pcfviadri1362_p3</name>
</geneLocation>
<feature type="transmembrane region" description="Helical" evidence="1">
    <location>
        <begin position="37"/>
        <end position="59"/>
    </location>
</feature>
<keyword evidence="1" id="KW-1133">Transmembrane helix</keyword>
<organism evidence="2 3">
    <name type="scientific">Campylobacter fetus</name>
    <dbReference type="NCBI Taxonomy" id="196"/>
    <lineage>
        <taxon>Bacteria</taxon>
        <taxon>Pseudomonadati</taxon>
        <taxon>Campylobacterota</taxon>
        <taxon>Epsilonproteobacteria</taxon>
        <taxon>Campylobacterales</taxon>
        <taxon>Campylobacteraceae</taxon>
        <taxon>Campylobacter</taxon>
    </lineage>
</organism>
<evidence type="ECO:0000256" key="1">
    <source>
        <dbReference type="SAM" id="Phobius"/>
    </source>
</evidence>